<dbReference type="AlphaFoldDB" id="A0A0A9F307"/>
<sequence>MQTFVVSYILLSPLSESRKFSSVASETEYLEITLKSGCTGKQCPAR</sequence>
<accession>A0A0A9F307</accession>
<proteinExistence type="predicted"/>
<reference evidence="1" key="1">
    <citation type="submission" date="2014-09" db="EMBL/GenBank/DDBJ databases">
        <authorList>
            <person name="Magalhaes I.L.F."/>
            <person name="Oliveira U."/>
            <person name="Santos F.R."/>
            <person name="Vidigal T.H.D.A."/>
            <person name="Brescovit A.D."/>
            <person name="Santos A.J."/>
        </authorList>
    </citation>
    <scope>NUCLEOTIDE SEQUENCE</scope>
    <source>
        <tissue evidence="1">Shoot tissue taken approximately 20 cm above the soil surface</tissue>
    </source>
</reference>
<evidence type="ECO:0000313" key="1">
    <source>
        <dbReference type="EMBL" id="JAE06712.1"/>
    </source>
</evidence>
<organism evidence="1">
    <name type="scientific">Arundo donax</name>
    <name type="common">Giant reed</name>
    <name type="synonym">Donax arundinaceus</name>
    <dbReference type="NCBI Taxonomy" id="35708"/>
    <lineage>
        <taxon>Eukaryota</taxon>
        <taxon>Viridiplantae</taxon>
        <taxon>Streptophyta</taxon>
        <taxon>Embryophyta</taxon>
        <taxon>Tracheophyta</taxon>
        <taxon>Spermatophyta</taxon>
        <taxon>Magnoliopsida</taxon>
        <taxon>Liliopsida</taxon>
        <taxon>Poales</taxon>
        <taxon>Poaceae</taxon>
        <taxon>PACMAD clade</taxon>
        <taxon>Arundinoideae</taxon>
        <taxon>Arundineae</taxon>
        <taxon>Arundo</taxon>
    </lineage>
</organism>
<protein>
    <submittedName>
        <fullName evidence="1">Uncharacterized protein</fullName>
    </submittedName>
</protein>
<name>A0A0A9F307_ARUDO</name>
<dbReference type="EMBL" id="GBRH01191184">
    <property type="protein sequence ID" value="JAE06712.1"/>
    <property type="molecule type" value="Transcribed_RNA"/>
</dbReference>
<reference evidence="1" key="2">
    <citation type="journal article" date="2015" name="Data Brief">
        <title>Shoot transcriptome of the giant reed, Arundo donax.</title>
        <authorList>
            <person name="Barrero R.A."/>
            <person name="Guerrero F.D."/>
            <person name="Moolhuijzen P."/>
            <person name="Goolsby J.A."/>
            <person name="Tidwell J."/>
            <person name="Bellgard S.E."/>
            <person name="Bellgard M.I."/>
        </authorList>
    </citation>
    <scope>NUCLEOTIDE SEQUENCE</scope>
    <source>
        <tissue evidence="1">Shoot tissue taken approximately 20 cm above the soil surface</tissue>
    </source>
</reference>